<dbReference type="GO" id="GO:0004523">
    <property type="term" value="F:RNA-DNA hybrid ribonuclease activity"/>
    <property type="evidence" value="ECO:0007669"/>
    <property type="project" value="InterPro"/>
</dbReference>
<evidence type="ECO:0000256" key="1">
    <source>
        <dbReference type="SAM" id="MobiDB-lite"/>
    </source>
</evidence>
<dbReference type="Proteomes" id="UP001215280">
    <property type="component" value="Unassembled WGS sequence"/>
</dbReference>
<name>A0AAD7ICY8_9AGAR</name>
<feature type="domain" description="RNase H type-1" evidence="2">
    <location>
        <begin position="200"/>
        <end position="309"/>
    </location>
</feature>
<evidence type="ECO:0000259" key="2">
    <source>
        <dbReference type="Pfam" id="PF00075"/>
    </source>
</evidence>
<dbReference type="AlphaFoldDB" id="A0AAD7ICY8"/>
<dbReference type="GO" id="GO:0003676">
    <property type="term" value="F:nucleic acid binding"/>
    <property type="evidence" value="ECO:0007669"/>
    <property type="project" value="InterPro"/>
</dbReference>
<feature type="region of interest" description="Disordered" evidence="1">
    <location>
        <begin position="132"/>
        <end position="157"/>
    </location>
</feature>
<evidence type="ECO:0000313" key="3">
    <source>
        <dbReference type="EMBL" id="KAJ7739998.1"/>
    </source>
</evidence>
<dbReference type="Gene3D" id="3.30.420.10">
    <property type="entry name" value="Ribonuclease H-like superfamily/Ribonuclease H"/>
    <property type="match status" value="1"/>
</dbReference>
<proteinExistence type="predicted"/>
<organism evidence="3 4">
    <name type="scientific">Mycena maculata</name>
    <dbReference type="NCBI Taxonomy" id="230809"/>
    <lineage>
        <taxon>Eukaryota</taxon>
        <taxon>Fungi</taxon>
        <taxon>Dikarya</taxon>
        <taxon>Basidiomycota</taxon>
        <taxon>Agaricomycotina</taxon>
        <taxon>Agaricomycetes</taxon>
        <taxon>Agaricomycetidae</taxon>
        <taxon>Agaricales</taxon>
        <taxon>Marasmiineae</taxon>
        <taxon>Mycenaceae</taxon>
        <taxon>Mycena</taxon>
    </lineage>
</organism>
<accession>A0AAD7ICY8</accession>
<comment type="caution">
    <text evidence="3">The sequence shown here is derived from an EMBL/GenBank/DDBJ whole genome shotgun (WGS) entry which is preliminary data.</text>
</comment>
<dbReference type="InterPro" id="IPR002156">
    <property type="entry name" value="RNaseH_domain"/>
</dbReference>
<gene>
    <name evidence="3" type="ORF">DFH07DRAFT_778530</name>
</gene>
<dbReference type="Pfam" id="PF00075">
    <property type="entry name" value="RNase_H"/>
    <property type="match status" value="1"/>
</dbReference>
<dbReference type="InterPro" id="IPR036397">
    <property type="entry name" value="RNaseH_sf"/>
</dbReference>
<reference evidence="3" key="1">
    <citation type="submission" date="2023-03" db="EMBL/GenBank/DDBJ databases">
        <title>Massive genome expansion in bonnet fungi (Mycena s.s.) driven by repeated elements and novel gene families across ecological guilds.</title>
        <authorList>
            <consortium name="Lawrence Berkeley National Laboratory"/>
            <person name="Harder C.B."/>
            <person name="Miyauchi S."/>
            <person name="Viragh M."/>
            <person name="Kuo A."/>
            <person name="Thoen E."/>
            <person name="Andreopoulos B."/>
            <person name="Lu D."/>
            <person name="Skrede I."/>
            <person name="Drula E."/>
            <person name="Henrissat B."/>
            <person name="Morin E."/>
            <person name="Kohler A."/>
            <person name="Barry K."/>
            <person name="LaButti K."/>
            <person name="Morin E."/>
            <person name="Salamov A."/>
            <person name="Lipzen A."/>
            <person name="Mereny Z."/>
            <person name="Hegedus B."/>
            <person name="Baldrian P."/>
            <person name="Stursova M."/>
            <person name="Weitz H."/>
            <person name="Taylor A."/>
            <person name="Grigoriev I.V."/>
            <person name="Nagy L.G."/>
            <person name="Martin F."/>
            <person name="Kauserud H."/>
        </authorList>
    </citation>
    <scope>NUCLEOTIDE SEQUENCE</scope>
    <source>
        <strain evidence="3">CBHHK188m</strain>
    </source>
</reference>
<keyword evidence="4" id="KW-1185">Reference proteome</keyword>
<evidence type="ECO:0000313" key="4">
    <source>
        <dbReference type="Proteomes" id="UP001215280"/>
    </source>
</evidence>
<sequence length="586" mass="65923">MVQNIKVNQREPPTLHKAMVRCLNKYRIKFETVSPSTEIQRSMPLWHYPGENRQKRQMNNGKRAKCMRSHHAALTIGDGVEISERLREHAHEAHAECECEACENDKERGCMDPHACATAAAARLRQILPKWIPRTGNDEGPNPEPDPMGVKEDTGQFQPPKGIDTLAQSMRTMTYQADEPKIRPDPPVRRRARAAPEAGAITVYIAGAVHAPPRRNKTAAAGLYYGAEAEKNNGRCIPVSGEQSHYVAELFAALEAVRNVRKDYVLTVISTQSYVQSAMNKKLPGWEHEGWVGTLHREVLRCLAAELKARTASTFFKVAAPGSPERLQCRQAAVLAKRAARAPTVEAWDLMLPQGMELPGLSLQGNLAVNDLLPRTAQFLWKGLHDAHRIGKYWTHIPECEDRAVCQWCETTEDLEHILVKCESPGQEVIWGAAKALWLEKEAQWPEVTLGSILGCGLAKFCDDRGKEKRGTRRLYQILMSESAYLIWKLRNDRVISQNGEPTVKEEILNKWKFAINQRLQVDITLVNRPVKGKRPALAPKLVLETWSGTLDSKRSLPTDWLREPRVLVGSRAFPQTQPRQHHGVG</sequence>
<dbReference type="EMBL" id="JARJLG010000129">
    <property type="protein sequence ID" value="KAJ7739998.1"/>
    <property type="molecule type" value="Genomic_DNA"/>
</dbReference>
<dbReference type="InterPro" id="IPR012337">
    <property type="entry name" value="RNaseH-like_sf"/>
</dbReference>
<protein>
    <recommendedName>
        <fullName evidence="2">RNase H type-1 domain-containing protein</fullName>
    </recommendedName>
</protein>
<dbReference type="SUPFAM" id="SSF53098">
    <property type="entry name" value="Ribonuclease H-like"/>
    <property type="match status" value="1"/>
</dbReference>